<dbReference type="Proteomes" id="UP001431783">
    <property type="component" value="Unassembled WGS sequence"/>
</dbReference>
<evidence type="ECO:0000313" key="6">
    <source>
        <dbReference type="EMBL" id="KAK9891523.1"/>
    </source>
</evidence>
<comment type="similarity">
    <text evidence="2">Belongs to the major royal jelly protein family.</text>
</comment>
<protein>
    <submittedName>
        <fullName evidence="6">Uncharacterized protein</fullName>
    </submittedName>
</protein>
<keyword evidence="4 5" id="KW-0732">Signal</keyword>
<organism evidence="6 7">
    <name type="scientific">Henosepilachna vigintioctopunctata</name>
    <dbReference type="NCBI Taxonomy" id="420089"/>
    <lineage>
        <taxon>Eukaryota</taxon>
        <taxon>Metazoa</taxon>
        <taxon>Ecdysozoa</taxon>
        <taxon>Arthropoda</taxon>
        <taxon>Hexapoda</taxon>
        <taxon>Insecta</taxon>
        <taxon>Pterygota</taxon>
        <taxon>Neoptera</taxon>
        <taxon>Endopterygota</taxon>
        <taxon>Coleoptera</taxon>
        <taxon>Polyphaga</taxon>
        <taxon>Cucujiformia</taxon>
        <taxon>Coccinelloidea</taxon>
        <taxon>Coccinellidae</taxon>
        <taxon>Epilachninae</taxon>
        <taxon>Epilachnini</taxon>
        <taxon>Henosepilachna</taxon>
    </lineage>
</organism>
<accession>A0AAW1VD88</accession>
<keyword evidence="3" id="KW-0964">Secreted</keyword>
<name>A0AAW1VD88_9CUCU</name>
<dbReference type="GO" id="GO:0005576">
    <property type="term" value="C:extracellular region"/>
    <property type="evidence" value="ECO:0007669"/>
    <property type="project" value="UniProtKB-SubCell"/>
</dbReference>
<comment type="caution">
    <text evidence="6">The sequence shown here is derived from an EMBL/GenBank/DDBJ whole genome shotgun (WGS) entry which is preliminary data.</text>
</comment>
<dbReference type="Gene3D" id="2.120.10.30">
    <property type="entry name" value="TolB, C-terminal domain"/>
    <property type="match status" value="1"/>
</dbReference>
<evidence type="ECO:0000256" key="4">
    <source>
        <dbReference type="ARBA" id="ARBA00022729"/>
    </source>
</evidence>
<evidence type="ECO:0000313" key="7">
    <source>
        <dbReference type="Proteomes" id="UP001431783"/>
    </source>
</evidence>
<feature type="signal peptide" evidence="5">
    <location>
        <begin position="1"/>
        <end position="20"/>
    </location>
</feature>
<evidence type="ECO:0000256" key="1">
    <source>
        <dbReference type="ARBA" id="ARBA00004613"/>
    </source>
</evidence>
<evidence type="ECO:0000256" key="3">
    <source>
        <dbReference type="ARBA" id="ARBA00022525"/>
    </source>
</evidence>
<dbReference type="PANTHER" id="PTHR10009">
    <property type="entry name" value="PROTEIN YELLOW-RELATED"/>
    <property type="match status" value="1"/>
</dbReference>
<feature type="chain" id="PRO_5043553589" evidence="5">
    <location>
        <begin position="21"/>
        <end position="399"/>
    </location>
</feature>
<evidence type="ECO:0000256" key="2">
    <source>
        <dbReference type="ARBA" id="ARBA00009127"/>
    </source>
</evidence>
<dbReference type="AlphaFoldDB" id="A0AAW1VD88"/>
<reference evidence="6 7" key="1">
    <citation type="submission" date="2023-03" db="EMBL/GenBank/DDBJ databases">
        <title>Genome insight into feeding habits of ladybird beetles.</title>
        <authorList>
            <person name="Li H.-S."/>
            <person name="Huang Y.-H."/>
            <person name="Pang H."/>
        </authorList>
    </citation>
    <scope>NUCLEOTIDE SEQUENCE [LARGE SCALE GENOMIC DNA]</scope>
    <source>
        <strain evidence="6">SYSU_2023b</strain>
        <tissue evidence="6">Whole body</tissue>
    </source>
</reference>
<comment type="subcellular location">
    <subcellularLocation>
        <location evidence="1">Secreted</location>
    </subcellularLocation>
</comment>
<dbReference type="EMBL" id="JARQZJ010000128">
    <property type="protein sequence ID" value="KAK9891523.1"/>
    <property type="molecule type" value="Genomic_DNA"/>
</dbReference>
<proteinExistence type="inferred from homology"/>
<dbReference type="SUPFAM" id="SSF63829">
    <property type="entry name" value="Calcium-dependent phosphotriesterase"/>
    <property type="match status" value="1"/>
</dbReference>
<dbReference type="InterPro" id="IPR017996">
    <property type="entry name" value="MRJP/yellow-related"/>
</dbReference>
<dbReference type="Pfam" id="PF03022">
    <property type="entry name" value="MRJP"/>
    <property type="match status" value="1"/>
</dbReference>
<keyword evidence="7" id="KW-1185">Reference proteome</keyword>
<evidence type="ECO:0000256" key="5">
    <source>
        <dbReference type="SAM" id="SignalP"/>
    </source>
</evidence>
<dbReference type="InterPro" id="IPR011042">
    <property type="entry name" value="6-blade_b-propeller_TolB-like"/>
</dbReference>
<gene>
    <name evidence="6" type="ORF">WA026_014760</name>
</gene>
<sequence length="399" mass="45595">MTKLLYFVCCFIPVFNIVNSVNRDFQLLHQWQFLNYTWPNYFTYKHALENRHYIPENNAPTGMKIYGDRIFLSLPKFRPGIPVTLAYISLSNGTLKTNELLTPYPNWISNYNTEKCKGFQSVQSMEIDKQGQMWIIDGVRINKETNCPAKLTIIDLKKNGMIIHEYIFPNEIALTHGGFVNDIVLDDSDGGFAYITDASSIDPGLIVYSLKKNYAWKLRDPSMFGEPEAVGFVVNGIKSNNLSPINGIALSPEGSCSEKTLFYCAQSSLKFYSINTKILKNESLCQTDQWRNNVTLVGKKQAQSGGLMMDNKGNLFYTLLPLYGIGEWNINKPISSSKVIYRNETMMVWPDSFAIDDNGYLHLMSTSINEFTNLSINLVIDNVKFRIFRYFTGTKSYMY</sequence>
<dbReference type="PANTHER" id="PTHR10009:SF18">
    <property type="entry name" value="PROTEIN YELLOW-LIKE PROTEIN"/>
    <property type="match status" value="1"/>
</dbReference>